<evidence type="ECO:0000313" key="3">
    <source>
        <dbReference type="Proteomes" id="UP001064087"/>
    </source>
</evidence>
<sequence length="264" mass="28474">MVNDPLSNIPSRPSVTGTGQPIIFVHGNASTREVWTDVVGHLKDDHCCISYDLRGHGDGCPSDDTLSLDQLVEDLEKVRAATGHQRVALVGHSLGAFIVARYAERHPGRVDWISLMAMPAGRTEGDKESAADLLQKMKTMGVAQTMPVLSSSWYTESFTASHPGALQKRLDQVLAIDEAVFLRFYGLYSCVDVDASLPHIAKPALIMTGEHARGCGAEVAANVAGLMHDASTVVFADMKNGILTEIPEKVAQSLHEFAASIREI</sequence>
<accession>A0ABY6D6I4</accession>
<dbReference type="PANTHER" id="PTHR43798">
    <property type="entry name" value="MONOACYLGLYCEROL LIPASE"/>
    <property type="match status" value="1"/>
</dbReference>
<dbReference type="InterPro" id="IPR000073">
    <property type="entry name" value="AB_hydrolase_1"/>
</dbReference>
<dbReference type="RefSeq" id="WP_263046878.1">
    <property type="nucleotide sequence ID" value="NZ_CP106738.1"/>
</dbReference>
<proteinExistence type="predicted"/>
<evidence type="ECO:0000259" key="1">
    <source>
        <dbReference type="Pfam" id="PF00561"/>
    </source>
</evidence>
<dbReference type="SUPFAM" id="SSF53474">
    <property type="entry name" value="alpha/beta-Hydrolases"/>
    <property type="match status" value="1"/>
</dbReference>
<name>A0ABY6D6I4_9RHOB</name>
<protein>
    <submittedName>
        <fullName evidence="2">Alpha/beta hydrolase</fullName>
    </submittedName>
</protein>
<dbReference type="GO" id="GO:0016787">
    <property type="term" value="F:hydrolase activity"/>
    <property type="evidence" value="ECO:0007669"/>
    <property type="project" value="UniProtKB-KW"/>
</dbReference>
<keyword evidence="3" id="KW-1185">Reference proteome</keyword>
<dbReference type="Gene3D" id="3.40.50.1820">
    <property type="entry name" value="alpha/beta hydrolase"/>
    <property type="match status" value="1"/>
</dbReference>
<feature type="domain" description="AB hydrolase-1" evidence="1">
    <location>
        <begin position="21"/>
        <end position="184"/>
    </location>
</feature>
<dbReference type="Pfam" id="PF00561">
    <property type="entry name" value="Abhydrolase_1"/>
    <property type="match status" value="1"/>
</dbReference>
<dbReference type="InterPro" id="IPR050266">
    <property type="entry name" value="AB_hydrolase_sf"/>
</dbReference>
<organism evidence="2 3">
    <name type="scientific">Roseovarius pelagicus</name>
    <dbReference type="NCBI Taxonomy" id="2980108"/>
    <lineage>
        <taxon>Bacteria</taxon>
        <taxon>Pseudomonadati</taxon>
        <taxon>Pseudomonadota</taxon>
        <taxon>Alphaproteobacteria</taxon>
        <taxon>Rhodobacterales</taxon>
        <taxon>Roseobacteraceae</taxon>
        <taxon>Roseovarius</taxon>
    </lineage>
</organism>
<keyword evidence="2" id="KW-0378">Hydrolase</keyword>
<evidence type="ECO:0000313" key="2">
    <source>
        <dbReference type="EMBL" id="UXX81751.1"/>
    </source>
</evidence>
<reference evidence="2" key="1">
    <citation type="submission" date="2022-10" db="EMBL/GenBank/DDBJ databases">
        <title>Roseovarius pelagicus sp. nov., isolated from Arctic seawater.</title>
        <authorList>
            <person name="Hong Y.W."/>
            <person name="Hwang C.Y."/>
        </authorList>
    </citation>
    <scope>NUCLEOTIDE SEQUENCE</scope>
    <source>
        <strain evidence="2">HL-MP18</strain>
    </source>
</reference>
<gene>
    <name evidence="2" type="ORF">N7U68_11485</name>
</gene>
<dbReference type="EMBL" id="CP106738">
    <property type="protein sequence ID" value="UXX81751.1"/>
    <property type="molecule type" value="Genomic_DNA"/>
</dbReference>
<dbReference type="InterPro" id="IPR029058">
    <property type="entry name" value="AB_hydrolase_fold"/>
</dbReference>
<dbReference type="Proteomes" id="UP001064087">
    <property type="component" value="Chromosome"/>
</dbReference>